<dbReference type="InterPro" id="IPR014710">
    <property type="entry name" value="RmlC-like_jellyroll"/>
</dbReference>
<protein>
    <submittedName>
        <fullName evidence="2">Cupin domain-containing protein</fullName>
    </submittedName>
</protein>
<feature type="domain" description="Cupin type-2" evidence="1">
    <location>
        <begin position="37"/>
        <end position="90"/>
    </location>
</feature>
<comment type="caution">
    <text evidence="2">The sequence shown here is derived from an EMBL/GenBank/DDBJ whole genome shotgun (WGS) entry which is preliminary data.</text>
</comment>
<organism evidence="2 3">
    <name type="scientific">Sinanaerobacter chloroacetimidivorans</name>
    <dbReference type="NCBI Taxonomy" id="2818044"/>
    <lineage>
        <taxon>Bacteria</taxon>
        <taxon>Bacillati</taxon>
        <taxon>Bacillota</taxon>
        <taxon>Clostridia</taxon>
        <taxon>Peptostreptococcales</taxon>
        <taxon>Anaerovoracaceae</taxon>
        <taxon>Sinanaerobacter</taxon>
    </lineage>
</organism>
<dbReference type="RefSeq" id="WP_227016420.1">
    <property type="nucleotide sequence ID" value="NZ_JAGSND010000001.1"/>
</dbReference>
<name>A0A8J7VX05_9FIRM</name>
<dbReference type="SUPFAM" id="SSF51182">
    <property type="entry name" value="RmlC-like cupins"/>
    <property type="match status" value="1"/>
</dbReference>
<dbReference type="PANTHER" id="PTHR36114:SF1">
    <property type="entry name" value="16.7 KDA PROTEIN IN WHIE LOCUS"/>
    <property type="match status" value="1"/>
</dbReference>
<dbReference type="Pfam" id="PF07883">
    <property type="entry name" value="Cupin_2"/>
    <property type="match status" value="1"/>
</dbReference>
<dbReference type="Proteomes" id="UP000675664">
    <property type="component" value="Unassembled WGS sequence"/>
</dbReference>
<evidence type="ECO:0000313" key="3">
    <source>
        <dbReference type="Proteomes" id="UP000675664"/>
    </source>
</evidence>
<gene>
    <name evidence="2" type="ORF">KCX82_00185</name>
</gene>
<evidence type="ECO:0000313" key="2">
    <source>
        <dbReference type="EMBL" id="MBR0596284.1"/>
    </source>
</evidence>
<dbReference type="AlphaFoldDB" id="A0A8J7VX05"/>
<dbReference type="InterPro" id="IPR011051">
    <property type="entry name" value="RmlC_Cupin_sf"/>
</dbReference>
<proteinExistence type="predicted"/>
<dbReference type="InterPro" id="IPR052044">
    <property type="entry name" value="PKS_Associated_Protein"/>
</dbReference>
<dbReference type="Gene3D" id="2.60.120.10">
    <property type="entry name" value="Jelly Rolls"/>
    <property type="match status" value="1"/>
</dbReference>
<reference evidence="2" key="1">
    <citation type="submission" date="2021-04" db="EMBL/GenBank/DDBJ databases">
        <title>Sinoanaerobacter chloroacetimidivorans sp. nov., an obligate anaerobic bacterium isolated from anaerobic sludge.</title>
        <authorList>
            <person name="Bao Y."/>
        </authorList>
    </citation>
    <scope>NUCLEOTIDE SEQUENCE</scope>
    <source>
        <strain evidence="2">BAD-6</strain>
    </source>
</reference>
<keyword evidence="3" id="KW-1185">Reference proteome</keyword>
<reference evidence="2" key="2">
    <citation type="submission" date="2021-04" db="EMBL/GenBank/DDBJ databases">
        <authorList>
            <person name="Liu J."/>
        </authorList>
    </citation>
    <scope>NUCLEOTIDE SEQUENCE</scope>
    <source>
        <strain evidence="2">BAD-6</strain>
    </source>
</reference>
<dbReference type="EMBL" id="JAGSND010000001">
    <property type="protein sequence ID" value="MBR0596284.1"/>
    <property type="molecule type" value="Genomic_DNA"/>
</dbReference>
<sequence length="124" mass="13930">MLSKVNVLDAVNRGALYEYIEIGKMNHQMLNVVQVAQRTLDFHVHEESDELFYVVEGSFCLELKDGCIEMNTGDLLIVPKGIEHRPVCKELVKILLIDLSGALNNDNCGGTYRSHTKPDLTLMP</sequence>
<dbReference type="PANTHER" id="PTHR36114">
    <property type="entry name" value="16.7 KDA PROTEIN IN WHIE LOCUS"/>
    <property type="match status" value="1"/>
</dbReference>
<evidence type="ECO:0000259" key="1">
    <source>
        <dbReference type="Pfam" id="PF07883"/>
    </source>
</evidence>
<dbReference type="InterPro" id="IPR013096">
    <property type="entry name" value="Cupin_2"/>
</dbReference>
<accession>A0A8J7VX05</accession>